<dbReference type="STRING" id="1656094.BFC18_14465"/>
<dbReference type="Proteomes" id="UP000175691">
    <property type="component" value="Unassembled WGS sequence"/>
</dbReference>
<keyword evidence="1" id="KW-0472">Membrane</keyword>
<feature type="transmembrane region" description="Helical" evidence="1">
    <location>
        <begin position="235"/>
        <end position="259"/>
    </location>
</feature>
<keyword evidence="1" id="KW-1133">Transmembrane helix</keyword>
<proteinExistence type="predicted"/>
<protein>
    <recommendedName>
        <fullName evidence="5">HupE/UreJ protein</fullName>
    </recommendedName>
</protein>
<feature type="transmembrane region" description="Helical" evidence="1">
    <location>
        <begin position="150"/>
        <end position="173"/>
    </location>
</feature>
<evidence type="ECO:0000256" key="1">
    <source>
        <dbReference type="SAM" id="Phobius"/>
    </source>
</evidence>
<dbReference type="RefSeq" id="WP_070126012.1">
    <property type="nucleotide sequence ID" value="NZ_MDHN01000029.1"/>
</dbReference>
<keyword evidence="1" id="KW-0812">Transmembrane</keyword>
<feature type="transmembrane region" description="Helical" evidence="1">
    <location>
        <begin position="307"/>
        <end position="324"/>
    </location>
</feature>
<comment type="caution">
    <text evidence="3">The sequence shown here is derived from an EMBL/GenBank/DDBJ whole genome shotgun (WGS) entry which is preliminary data.</text>
</comment>
<feature type="transmembrane region" description="Helical" evidence="1">
    <location>
        <begin position="206"/>
        <end position="223"/>
    </location>
</feature>
<dbReference type="Pfam" id="PF13795">
    <property type="entry name" value="HupE_UreJ_2"/>
    <property type="match status" value="1"/>
</dbReference>
<keyword evidence="2" id="KW-0732">Signal</keyword>
<keyword evidence="4" id="KW-1185">Reference proteome</keyword>
<evidence type="ECO:0000313" key="3">
    <source>
        <dbReference type="EMBL" id="OFC70369.1"/>
    </source>
</evidence>
<accession>A0A1E7ZA22</accession>
<organism evidence="3 4">
    <name type="scientific">Alteromonas confluentis</name>
    <dbReference type="NCBI Taxonomy" id="1656094"/>
    <lineage>
        <taxon>Bacteria</taxon>
        <taxon>Pseudomonadati</taxon>
        <taxon>Pseudomonadota</taxon>
        <taxon>Gammaproteobacteria</taxon>
        <taxon>Alteromonadales</taxon>
        <taxon>Alteromonadaceae</taxon>
        <taxon>Alteromonas/Salinimonas group</taxon>
        <taxon>Alteromonas</taxon>
    </lineage>
</organism>
<feature type="signal peptide" evidence="2">
    <location>
        <begin position="1"/>
        <end position="25"/>
    </location>
</feature>
<feature type="chain" id="PRO_5009209563" description="HupE/UreJ protein" evidence="2">
    <location>
        <begin position="26"/>
        <end position="335"/>
    </location>
</feature>
<evidence type="ECO:0008006" key="5">
    <source>
        <dbReference type="Google" id="ProtNLM"/>
    </source>
</evidence>
<evidence type="ECO:0000313" key="4">
    <source>
        <dbReference type="Proteomes" id="UP000175691"/>
    </source>
</evidence>
<dbReference type="EMBL" id="MDHN01000029">
    <property type="protein sequence ID" value="OFC70369.1"/>
    <property type="molecule type" value="Genomic_DNA"/>
</dbReference>
<sequence length="335" mass="36411">MSSIFSLCSALIFSLLMLLAGSATADVFNAAEFRLTDDEHGDGYRFTAQLPTSVAVTDILEVPENCQVEGINQQRFGANTLFTYDIACSGPLADDAVIITPWYLDGGKLQVNTRDDQFATTLKRSLNTMEIPMRKAGPLTLSAEETVKRYLWQGMLHIWFGWDHLAFVLCLCLLASGYRLLGLISTFTVGHSLTLALSYFQVVQVPIAPIEVLIALSISLMAREAIMRMGDQQKVAMTASIGVVVLFGLIHGLGFASALSELGVPQNEVGLALLFFNVGVEVGQVVFIGLVYLVGQLLKDTKADRPVRYSALAFVGTLGMFWVIERINGFGGGLL</sequence>
<evidence type="ECO:0000256" key="2">
    <source>
        <dbReference type="SAM" id="SignalP"/>
    </source>
</evidence>
<dbReference type="AlphaFoldDB" id="A0A1E7ZA22"/>
<name>A0A1E7ZA22_9ALTE</name>
<feature type="transmembrane region" description="Helical" evidence="1">
    <location>
        <begin position="271"/>
        <end position="295"/>
    </location>
</feature>
<gene>
    <name evidence="3" type="ORF">BFC18_14465</name>
</gene>
<reference evidence="3 4" key="1">
    <citation type="submission" date="2016-08" db="EMBL/GenBank/DDBJ databases">
        <authorList>
            <person name="Seilhamer J.J."/>
        </authorList>
    </citation>
    <scope>NUCLEOTIDE SEQUENCE [LARGE SCALE GENOMIC DNA]</scope>
    <source>
        <strain evidence="3 4">KCTC 42603</strain>
    </source>
</reference>
<dbReference type="InterPro" id="IPR032809">
    <property type="entry name" value="Put_HupE_UreJ"/>
</dbReference>